<feature type="compositionally biased region" description="Basic and acidic residues" evidence="1">
    <location>
        <begin position="192"/>
        <end position="212"/>
    </location>
</feature>
<gene>
    <name evidence="2" type="ORF">WMY93_029462</name>
</gene>
<organism evidence="2 3">
    <name type="scientific">Mugilogobius chulae</name>
    <name type="common">yellowstripe goby</name>
    <dbReference type="NCBI Taxonomy" id="88201"/>
    <lineage>
        <taxon>Eukaryota</taxon>
        <taxon>Metazoa</taxon>
        <taxon>Chordata</taxon>
        <taxon>Craniata</taxon>
        <taxon>Vertebrata</taxon>
        <taxon>Euteleostomi</taxon>
        <taxon>Actinopterygii</taxon>
        <taxon>Neopterygii</taxon>
        <taxon>Teleostei</taxon>
        <taxon>Neoteleostei</taxon>
        <taxon>Acanthomorphata</taxon>
        <taxon>Gobiaria</taxon>
        <taxon>Gobiiformes</taxon>
        <taxon>Gobioidei</taxon>
        <taxon>Gobiidae</taxon>
        <taxon>Gobionellinae</taxon>
        <taxon>Mugilogobius</taxon>
    </lineage>
</organism>
<evidence type="ECO:0000313" key="2">
    <source>
        <dbReference type="EMBL" id="KAK7883288.1"/>
    </source>
</evidence>
<evidence type="ECO:0000313" key="3">
    <source>
        <dbReference type="Proteomes" id="UP001460270"/>
    </source>
</evidence>
<dbReference type="EMBL" id="JBBPFD010000021">
    <property type="protein sequence ID" value="KAK7883288.1"/>
    <property type="molecule type" value="Genomic_DNA"/>
</dbReference>
<name>A0AAW0MY19_9GOBI</name>
<protein>
    <submittedName>
        <fullName evidence="2">Uncharacterized protein</fullName>
    </submittedName>
</protein>
<feature type="region of interest" description="Disordered" evidence="1">
    <location>
        <begin position="134"/>
        <end position="168"/>
    </location>
</feature>
<comment type="caution">
    <text evidence="2">The sequence shown here is derived from an EMBL/GenBank/DDBJ whole genome shotgun (WGS) entry which is preliminary data.</text>
</comment>
<dbReference type="Proteomes" id="UP001460270">
    <property type="component" value="Unassembled WGS sequence"/>
</dbReference>
<keyword evidence="3" id="KW-1185">Reference proteome</keyword>
<dbReference type="AlphaFoldDB" id="A0AAW0MY19"/>
<proteinExistence type="predicted"/>
<reference evidence="3" key="1">
    <citation type="submission" date="2024-04" db="EMBL/GenBank/DDBJ databases">
        <title>Salinicola lusitanus LLJ914,a marine bacterium isolated from the Okinawa Trough.</title>
        <authorList>
            <person name="Li J."/>
        </authorList>
    </citation>
    <scope>NUCLEOTIDE SEQUENCE [LARGE SCALE GENOMIC DNA]</scope>
</reference>
<accession>A0AAW0MY19</accession>
<sequence>MKEDLNQKEDPNRQLSTAVKELHQQLRETKATIKIMKKTEADSQAEKERMEDYFVEVLDIKEKEKRELEASLEEQDKALCEKEMDHIQRLRKIDDKIQADEQEIKETLDQYEQEKRQLSATVKELQQQQLREQKMTMEKIEVDNQAEKEKMKEDLNKKEEQNSVLSTSLGDLNHELREAKKTIKFMEKIAEDNQAEKENMEEDLGQKEERNRQLSATVKELQQQLIEQKMKMEKIEIDNQKMAELQTKLNKKEQEIKELPTSLEKRISNSRKYQCECVIRELSTDQGKIVDLYKTGMSFSTIHKQSALAGGGVKQYLADRRETDKCVPVTR</sequence>
<feature type="compositionally biased region" description="Basic and acidic residues" evidence="1">
    <location>
        <begin position="134"/>
        <end position="161"/>
    </location>
</feature>
<evidence type="ECO:0000256" key="1">
    <source>
        <dbReference type="SAM" id="MobiDB-lite"/>
    </source>
</evidence>
<feature type="region of interest" description="Disordered" evidence="1">
    <location>
        <begin position="192"/>
        <end position="213"/>
    </location>
</feature>